<evidence type="ECO:0000313" key="1">
    <source>
        <dbReference type="EMBL" id="KAJ8036280.1"/>
    </source>
</evidence>
<dbReference type="Proteomes" id="UP001152320">
    <property type="component" value="Chromosome 9"/>
</dbReference>
<dbReference type="OrthoDB" id="8041494at2759"/>
<proteinExistence type="predicted"/>
<organism evidence="1 2">
    <name type="scientific">Holothuria leucospilota</name>
    <name type="common">Black long sea cucumber</name>
    <name type="synonym">Mertensiothuria leucospilota</name>
    <dbReference type="NCBI Taxonomy" id="206669"/>
    <lineage>
        <taxon>Eukaryota</taxon>
        <taxon>Metazoa</taxon>
        <taxon>Echinodermata</taxon>
        <taxon>Eleutherozoa</taxon>
        <taxon>Echinozoa</taxon>
        <taxon>Holothuroidea</taxon>
        <taxon>Aspidochirotacea</taxon>
        <taxon>Aspidochirotida</taxon>
        <taxon>Holothuriidae</taxon>
        <taxon>Holothuria</taxon>
    </lineage>
</organism>
<comment type="caution">
    <text evidence="1">The sequence shown here is derived from an EMBL/GenBank/DDBJ whole genome shotgun (WGS) entry which is preliminary data.</text>
</comment>
<dbReference type="EMBL" id="JAIZAY010000009">
    <property type="protein sequence ID" value="KAJ8036280.1"/>
    <property type="molecule type" value="Genomic_DNA"/>
</dbReference>
<protein>
    <submittedName>
        <fullName evidence="1">Uncharacterized protein</fullName>
    </submittedName>
</protein>
<accession>A0A9Q1C0R5</accession>
<evidence type="ECO:0000313" key="2">
    <source>
        <dbReference type="Proteomes" id="UP001152320"/>
    </source>
</evidence>
<name>A0A9Q1C0R5_HOLLE</name>
<sequence length="136" mass="15465">MKITEIAVYARRVTPSPTILLQYAKILPSGVMVKYPSQRVQMKTKSIQTGTTNIVTDHLWLGKLPRRLIFGFVLASSFNSDYGKNPFNFEHCKISNLTLRCAGQLYRSNLMRLDFSDDGESSTTTLREYDSLHKKG</sequence>
<keyword evidence="2" id="KW-1185">Reference proteome</keyword>
<dbReference type="AlphaFoldDB" id="A0A9Q1C0R5"/>
<reference evidence="1" key="1">
    <citation type="submission" date="2021-10" db="EMBL/GenBank/DDBJ databases">
        <title>Tropical sea cucumber genome reveals ecological adaptation and Cuvierian tubules defense mechanism.</title>
        <authorList>
            <person name="Chen T."/>
        </authorList>
    </citation>
    <scope>NUCLEOTIDE SEQUENCE</scope>
    <source>
        <strain evidence="1">Nanhai2018</strain>
        <tissue evidence="1">Muscle</tissue>
    </source>
</reference>
<gene>
    <name evidence="1" type="ORF">HOLleu_20208</name>
</gene>